<dbReference type="AlphaFoldDB" id="A0AAV4WD18"/>
<dbReference type="EMBL" id="BPLR01015928">
    <property type="protein sequence ID" value="GIY79754.1"/>
    <property type="molecule type" value="Genomic_DNA"/>
</dbReference>
<keyword evidence="3" id="KW-1185">Reference proteome</keyword>
<protein>
    <submittedName>
        <fullName evidence="2">Uncharacterized protein</fullName>
    </submittedName>
</protein>
<gene>
    <name evidence="2" type="ORF">CEXT_763671</name>
</gene>
<comment type="caution">
    <text evidence="2">The sequence shown here is derived from an EMBL/GenBank/DDBJ whole genome shotgun (WGS) entry which is preliminary data.</text>
</comment>
<organism evidence="2 3">
    <name type="scientific">Caerostris extrusa</name>
    <name type="common">Bark spider</name>
    <name type="synonym">Caerostris bankana</name>
    <dbReference type="NCBI Taxonomy" id="172846"/>
    <lineage>
        <taxon>Eukaryota</taxon>
        <taxon>Metazoa</taxon>
        <taxon>Ecdysozoa</taxon>
        <taxon>Arthropoda</taxon>
        <taxon>Chelicerata</taxon>
        <taxon>Arachnida</taxon>
        <taxon>Araneae</taxon>
        <taxon>Araneomorphae</taxon>
        <taxon>Entelegynae</taxon>
        <taxon>Araneoidea</taxon>
        <taxon>Araneidae</taxon>
        <taxon>Caerostris</taxon>
    </lineage>
</organism>
<evidence type="ECO:0000313" key="2">
    <source>
        <dbReference type="EMBL" id="GIY79754.1"/>
    </source>
</evidence>
<evidence type="ECO:0000256" key="1">
    <source>
        <dbReference type="SAM" id="MobiDB-lite"/>
    </source>
</evidence>
<reference evidence="2 3" key="1">
    <citation type="submission" date="2021-06" db="EMBL/GenBank/DDBJ databases">
        <title>Caerostris extrusa draft genome.</title>
        <authorList>
            <person name="Kono N."/>
            <person name="Arakawa K."/>
        </authorList>
    </citation>
    <scope>NUCLEOTIDE SEQUENCE [LARGE SCALE GENOMIC DNA]</scope>
</reference>
<dbReference type="Proteomes" id="UP001054945">
    <property type="component" value="Unassembled WGS sequence"/>
</dbReference>
<sequence>MIDNNSRISRYPNPFKTPPSPESEWKCETLTHVNSDGNQQCSGQTEHSSYYKHGFTSVLGLEFSLKTFGIEMGTNFRSMLGSGTLPHLITSYSYRETPIYSPTKTFKNVLGRFAVRGRAKLVQSGLASL</sequence>
<feature type="region of interest" description="Disordered" evidence="1">
    <location>
        <begin position="1"/>
        <end position="23"/>
    </location>
</feature>
<proteinExistence type="predicted"/>
<name>A0AAV4WD18_CAEEX</name>
<evidence type="ECO:0000313" key="3">
    <source>
        <dbReference type="Proteomes" id="UP001054945"/>
    </source>
</evidence>
<accession>A0AAV4WD18</accession>